<dbReference type="EMBL" id="DVHI01000069">
    <property type="protein sequence ID" value="HIR62943.1"/>
    <property type="molecule type" value="Genomic_DNA"/>
</dbReference>
<dbReference type="Proteomes" id="UP000886744">
    <property type="component" value="Unassembled WGS sequence"/>
</dbReference>
<reference evidence="1" key="2">
    <citation type="journal article" date="2021" name="PeerJ">
        <title>Extensive microbial diversity within the chicken gut microbiome revealed by metagenomics and culture.</title>
        <authorList>
            <person name="Gilroy R."/>
            <person name="Ravi A."/>
            <person name="Getino M."/>
            <person name="Pursley I."/>
            <person name="Horton D.L."/>
            <person name="Alikhan N.F."/>
            <person name="Baker D."/>
            <person name="Gharbi K."/>
            <person name="Hall N."/>
            <person name="Watson M."/>
            <person name="Adriaenssens E.M."/>
            <person name="Foster-Nyarko E."/>
            <person name="Jarju S."/>
            <person name="Secka A."/>
            <person name="Antonio M."/>
            <person name="Oren A."/>
            <person name="Chaudhuri R.R."/>
            <person name="La Ragione R."/>
            <person name="Hildebrand F."/>
            <person name="Pallen M.J."/>
        </authorList>
    </citation>
    <scope>NUCLEOTIDE SEQUENCE</scope>
    <source>
        <strain evidence="1">ChiHjej13B12-12457</strain>
    </source>
</reference>
<comment type="caution">
    <text evidence="1">The sequence shown here is derived from an EMBL/GenBank/DDBJ whole genome shotgun (WGS) entry which is preliminary data.</text>
</comment>
<dbReference type="Gene3D" id="1.20.5.2950">
    <property type="match status" value="1"/>
</dbReference>
<organism evidence="1 2">
    <name type="scientific">Candidatus Coprenecus avistercoris</name>
    <dbReference type="NCBI Taxonomy" id="2840730"/>
    <lineage>
        <taxon>Bacteria</taxon>
        <taxon>Pseudomonadati</taxon>
        <taxon>Bacteroidota</taxon>
        <taxon>Bacteroidia</taxon>
        <taxon>Bacteroidales</taxon>
        <taxon>Rikenellaceae</taxon>
        <taxon>Rikenellaceae incertae sedis</taxon>
        <taxon>Candidatus Coprenecus</taxon>
    </lineage>
</organism>
<evidence type="ECO:0000313" key="1">
    <source>
        <dbReference type="EMBL" id="HIR62943.1"/>
    </source>
</evidence>
<evidence type="ECO:0000313" key="2">
    <source>
        <dbReference type="Proteomes" id="UP000886744"/>
    </source>
</evidence>
<gene>
    <name evidence="1" type="ORF">IAC94_05420</name>
</gene>
<reference evidence="1" key="1">
    <citation type="submission" date="2020-10" db="EMBL/GenBank/DDBJ databases">
        <authorList>
            <person name="Gilroy R."/>
        </authorList>
    </citation>
    <scope>NUCLEOTIDE SEQUENCE</scope>
    <source>
        <strain evidence="1">ChiHjej13B12-12457</strain>
    </source>
</reference>
<accession>A0A9D1E1P0</accession>
<evidence type="ECO:0008006" key="3">
    <source>
        <dbReference type="Google" id="ProtNLM"/>
    </source>
</evidence>
<name>A0A9D1E1P0_9BACT</name>
<proteinExistence type="predicted"/>
<protein>
    <recommendedName>
        <fullName evidence="3">V-type ATP synthase subunit E</fullName>
    </recommendedName>
</protein>
<dbReference type="AlphaFoldDB" id="A0A9D1E1P0"/>
<sequence length="203" mass="21914">MENKLQELTDKLYNEGLSKGKQEAEALKAAATAESEKIIADARKEAEKIIADARKEAEDLRVRVEGDIRMASSQTISALRQQIENIIITKAVSPDVKAALADPELVKSLVTTVAKAFNAADPAPAGLEVILPSSMQKELGAWFEKKAAAVMGEGVTVTFSRQMAGGFKIGPADGSYRISFADGDFENILTQYLRPATRKLLFG</sequence>